<keyword evidence="6" id="KW-0326">Glycosidase</keyword>
<dbReference type="Gene3D" id="1.50.10.10">
    <property type="match status" value="1"/>
</dbReference>
<dbReference type="Proteomes" id="UP000037035">
    <property type="component" value="Unassembled WGS sequence"/>
</dbReference>
<evidence type="ECO:0000256" key="5">
    <source>
        <dbReference type="ARBA" id="ARBA00023277"/>
    </source>
</evidence>
<keyword evidence="5" id="KW-0119">Carbohydrate metabolism</keyword>
<evidence type="ECO:0000256" key="4">
    <source>
        <dbReference type="ARBA" id="ARBA00022801"/>
    </source>
</evidence>
<dbReference type="SUPFAM" id="SSF48208">
    <property type="entry name" value="Six-hairpin glycosidases"/>
    <property type="match status" value="1"/>
</dbReference>
<dbReference type="InterPro" id="IPR012341">
    <property type="entry name" value="6hp_glycosidase-like_sf"/>
</dbReference>
<gene>
    <name evidence="12" type="ORF">VP01_2464g1</name>
</gene>
<evidence type="ECO:0000256" key="10">
    <source>
        <dbReference type="SAM" id="SignalP"/>
    </source>
</evidence>
<feature type="domain" description="GH15-like" evidence="11">
    <location>
        <begin position="53"/>
        <end position="493"/>
    </location>
</feature>
<comment type="caution">
    <text evidence="12">The sequence shown here is derived from an EMBL/GenBank/DDBJ whole genome shotgun (WGS) entry which is preliminary data.</text>
</comment>
<proteinExistence type="inferred from homology"/>
<evidence type="ECO:0000256" key="2">
    <source>
        <dbReference type="ARBA" id="ARBA00006188"/>
    </source>
</evidence>
<dbReference type="InterPro" id="IPR011613">
    <property type="entry name" value="GH15-like"/>
</dbReference>
<dbReference type="GO" id="GO:0000272">
    <property type="term" value="P:polysaccharide catabolic process"/>
    <property type="evidence" value="ECO:0007669"/>
    <property type="project" value="UniProtKB-KW"/>
</dbReference>
<evidence type="ECO:0000259" key="11">
    <source>
        <dbReference type="Pfam" id="PF00723"/>
    </source>
</evidence>
<dbReference type="GO" id="GO:0000324">
    <property type="term" value="C:fungal-type vacuole"/>
    <property type="evidence" value="ECO:0007669"/>
    <property type="project" value="TreeGrafter"/>
</dbReference>
<evidence type="ECO:0000313" key="13">
    <source>
        <dbReference type="Proteomes" id="UP000037035"/>
    </source>
</evidence>
<organism evidence="12 13">
    <name type="scientific">Puccinia sorghi</name>
    <dbReference type="NCBI Taxonomy" id="27349"/>
    <lineage>
        <taxon>Eukaryota</taxon>
        <taxon>Fungi</taxon>
        <taxon>Dikarya</taxon>
        <taxon>Basidiomycota</taxon>
        <taxon>Pucciniomycotina</taxon>
        <taxon>Pucciniomycetes</taxon>
        <taxon>Pucciniales</taxon>
        <taxon>Pucciniaceae</taxon>
        <taxon>Puccinia</taxon>
    </lineage>
</organism>
<dbReference type="PANTHER" id="PTHR31616">
    <property type="entry name" value="TREHALASE"/>
    <property type="match status" value="1"/>
</dbReference>
<protein>
    <recommendedName>
        <fullName evidence="3">glucan 1,4-alpha-glucosidase</fullName>
        <ecNumber evidence="3">3.2.1.3</ecNumber>
    </recommendedName>
    <alternativeName>
        <fullName evidence="9">1,4-alpha-D-glucan glucohydrolase</fullName>
    </alternativeName>
    <alternativeName>
        <fullName evidence="8">Glucan 1,4-alpha-glucosidase</fullName>
    </alternativeName>
</protein>
<evidence type="ECO:0000313" key="12">
    <source>
        <dbReference type="EMBL" id="KNZ56223.1"/>
    </source>
</evidence>
<dbReference type="Pfam" id="PF00723">
    <property type="entry name" value="Glyco_hydro_15"/>
    <property type="match status" value="1"/>
</dbReference>
<dbReference type="InterPro" id="IPR008928">
    <property type="entry name" value="6-hairpin_glycosidase_sf"/>
</dbReference>
<name>A0A0L6V640_9BASI</name>
<evidence type="ECO:0000256" key="6">
    <source>
        <dbReference type="ARBA" id="ARBA00023295"/>
    </source>
</evidence>
<evidence type="ECO:0000256" key="8">
    <source>
        <dbReference type="ARBA" id="ARBA00033442"/>
    </source>
</evidence>
<reference evidence="12 13" key="1">
    <citation type="submission" date="2015-08" db="EMBL/GenBank/DDBJ databases">
        <title>Next Generation Sequencing and Analysis of the Genome of Puccinia sorghi L Schw, the Causal Agent of Maize Common Rust.</title>
        <authorList>
            <person name="Rochi L."/>
            <person name="Burguener G."/>
            <person name="Darino M."/>
            <person name="Turjanski A."/>
            <person name="Kreff E."/>
            <person name="Dieguez M.J."/>
            <person name="Sacco F."/>
        </authorList>
    </citation>
    <scope>NUCLEOTIDE SEQUENCE [LARGE SCALE GENOMIC DNA]</scope>
    <source>
        <strain evidence="12 13">RO10H11247</strain>
    </source>
</reference>
<evidence type="ECO:0000256" key="9">
    <source>
        <dbReference type="ARBA" id="ARBA00033473"/>
    </source>
</evidence>
<accession>A0A0L6V640</accession>
<comment type="similarity">
    <text evidence="2">Belongs to the glycosyl hydrolase 15 family.</text>
</comment>
<keyword evidence="13" id="KW-1185">Reference proteome</keyword>
<dbReference type="PRINTS" id="PR00736">
    <property type="entry name" value="GLHYDRLASE15"/>
</dbReference>
<keyword evidence="7" id="KW-0624">Polysaccharide degradation</keyword>
<dbReference type="GO" id="GO:0004339">
    <property type="term" value="F:glucan 1,4-alpha-glucosidase activity"/>
    <property type="evidence" value="ECO:0007669"/>
    <property type="project" value="UniProtKB-EC"/>
</dbReference>
<dbReference type="AlphaFoldDB" id="A0A0L6V640"/>
<evidence type="ECO:0000256" key="7">
    <source>
        <dbReference type="ARBA" id="ARBA00023326"/>
    </source>
</evidence>
<keyword evidence="10" id="KW-0732">Signal</keyword>
<dbReference type="OrthoDB" id="6123450at2759"/>
<dbReference type="STRING" id="27349.A0A0L6V640"/>
<dbReference type="VEuPathDB" id="FungiDB:VP01_2464g1"/>
<dbReference type="PANTHER" id="PTHR31616:SF9">
    <property type="entry name" value="GLUCOAMYLASE, INTRACELLULAR SPORULATION-SPECIFIC"/>
    <property type="match status" value="1"/>
</dbReference>
<evidence type="ECO:0000256" key="3">
    <source>
        <dbReference type="ARBA" id="ARBA00012593"/>
    </source>
</evidence>
<comment type="catalytic activity">
    <reaction evidence="1">
        <text>Hydrolysis of terminal (1-&gt;4)-linked alpha-D-glucose residues successively from non-reducing ends of the chains with release of beta-D-glucose.</text>
        <dbReference type="EC" id="3.2.1.3"/>
    </reaction>
</comment>
<dbReference type="InterPro" id="IPR000165">
    <property type="entry name" value="Glucoamylase"/>
</dbReference>
<dbReference type="EC" id="3.2.1.3" evidence="3"/>
<evidence type="ECO:0000256" key="1">
    <source>
        <dbReference type="ARBA" id="ARBA00001863"/>
    </source>
</evidence>
<sequence>MFLRFFVLLLSFNHLVVSYPDDAIIRRNGEPNDQFENATLDEWINSQVNKSWSILMSNVSPQGALPGLIVASLTTGHPNYFYSWTRDTAVLVNYHYFFYKVNIQLGVLKEIISRYEETNDQNLLKIIKQTISATQVIQKRSLSAEANMGEPKYEVNGSPFTGQWYRPQNDGPALRATVYMKFARVYLKVGGIEALEYVERVLWNSNNVTDSVIKVDLEYVAKNWRAISFDLWEEVKGHHFFTFSVTQRALKEGAQFCKEIKDENASAWYQQQANEIGEQLKLFWDDQKKFVVDSRDTLWIYYGKTSGLDVGTILGCLHSGKHVSEEFRPGSYKMTNTFNALLNSFRFLPSDRLLYIGIQPSSLYPLNQRYEHYAAKAIGRYPEDVSNTTLSELTQKSRVIVYDGENKTHGNPWFITTLAMSEYLYRMNSTGPEVNQFKNETGFETRQIADQFLMIVKNSVQANGSIHEGFSRIDGSGVGARDLTWSHVAFLSMERARRGLPEF</sequence>
<feature type="chain" id="PRO_5005568107" description="glucan 1,4-alpha-glucosidase" evidence="10">
    <location>
        <begin position="19"/>
        <end position="503"/>
    </location>
</feature>
<feature type="signal peptide" evidence="10">
    <location>
        <begin position="1"/>
        <end position="18"/>
    </location>
</feature>
<dbReference type="EMBL" id="LAVV01007352">
    <property type="protein sequence ID" value="KNZ56223.1"/>
    <property type="molecule type" value="Genomic_DNA"/>
</dbReference>
<keyword evidence="4" id="KW-0378">Hydrolase</keyword>